<protein>
    <submittedName>
        <fullName evidence="1">Uncharacterized protein</fullName>
    </submittedName>
</protein>
<organism evidence="1 2">
    <name type="scientific">Cryomorpha ignava</name>
    <dbReference type="NCBI Taxonomy" id="101383"/>
    <lineage>
        <taxon>Bacteria</taxon>
        <taxon>Pseudomonadati</taxon>
        <taxon>Bacteroidota</taxon>
        <taxon>Flavobacteriia</taxon>
        <taxon>Flavobacteriales</taxon>
        <taxon>Cryomorphaceae</taxon>
        <taxon>Cryomorpha</taxon>
    </lineage>
</organism>
<comment type="caution">
    <text evidence="1">The sequence shown here is derived from an EMBL/GenBank/DDBJ whole genome shotgun (WGS) entry which is preliminary data.</text>
</comment>
<gene>
    <name evidence="1" type="ORF">G3O08_18215</name>
</gene>
<evidence type="ECO:0000313" key="2">
    <source>
        <dbReference type="Proteomes" id="UP000486602"/>
    </source>
</evidence>
<dbReference type="Proteomes" id="UP000486602">
    <property type="component" value="Unassembled WGS sequence"/>
</dbReference>
<accession>A0A7K3WUS7</accession>
<proteinExistence type="predicted"/>
<dbReference type="RefSeq" id="WP_163286886.1">
    <property type="nucleotide sequence ID" value="NZ_JAAGVY010000054.1"/>
</dbReference>
<feature type="non-terminal residue" evidence="1">
    <location>
        <position position="1"/>
    </location>
</feature>
<name>A0A7K3WUS7_9FLAO</name>
<dbReference type="EMBL" id="JAAGVY010000054">
    <property type="protein sequence ID" value="NEN25429.1"/>
    <property type="molecule type" value="Genomic_DNA"/>
</dbReference>
<evidence type="ECO:0000313" key="1">
    <source>
        <dbReference type="EMBL" id="NEN25429.1"/>
    </source>
</evidence>
<reference evidence="1 2" key="1">
    <citation type="submission" date="2020-02" db="EMBL/GenBank/DDBJ databases">
        <title>Out from the shadows clarifying the taxonomy of the family Cryomorphaceae and related taxa by utilizing the GTDB taxonomic framework.</title>
        <authorList>
            <person name="Bowman J.P."/>
        </authorList>
    </citation>
    <scope>NUCLEOTIDE SEQUENCE [LARGE SCALE GENOMIC DNA]</scope>
    <source>
        <strain evidence="1 2">QSSC 1-22</strain>
    </source>
</reference>
<keyword evidence="2" id="KW-1185">Reference proteome</keyword>
<sequence>LEILGKSKSQIKVYRNVLEKKKFKFNYHTHIYVNSRNKTFHYVYDLAWMVFSDDEVLIIRKR</sequence>
<dbReference type="AlphaFoldDB" id="A0A7K3WUS7"/>